<dbReference type="InterPro" id="IPR027065">
    <property type="entry name" value="Lon_Prtase"/>
</dbReference>
<dbReference type="InterPro" id="IPR014721">
    <property type="entry name" value="Ribsml_uS5_D2-typ_fold_subgr"/>
</dbReference>
<dbReference type="InterPro" id="IPR020568">
    <property type="entry name" value="Ribosomal_Su5_D2-typ_SF"/>
</dbReference>
<feature type="domain" description="PDZ" evidence="2">
    <location>
        <begin position="125"/>
        <end position="192"/>
    </location>
</feature>
<dbReference type="PANTHER" id="PTHR10046">
    <property type="entry name" value="ATP DEPENDENT LON PROTEASE FAMILY MEMBER"/>
    <property type="match status" value="1"/>
</dbReference>
<dbReference type="InterPro" id="IPR001478">
    <property type="entry name" value="PDZ"/>
</dbReference>
<feature type="transmembrane region" description="Helical" evidence="1">
    <location>
        <begin position="12"/>
        <end position="31"/>
    </location>
</feature>
<dbReference type="SUPFAM" id="SSF54211">
    <property type="entry name" value="Ribosomal protein S5 domain 2-like"/>
    <property type="match status" value="1"/>
</dbReference>
<accession>A0A4R6LR70</accession>
<gene>
    <name evidence="3" type="ORF">DFR79_11349</name>
</gene>
<evidence type="ECO:0000256" key="1">
    <source>
        <dbReference type="SAM" id="Phobius"/>
    </source>
</evidence>
<keyword evidence="1" id="KW-1133">Transmembrane helix</keyword>
<dbReference type="GO" id="GO:0004252">
    <property type="term" value="F:serine-type endopeptidase activity"/>
    <property type="evidence" value="ECO:0007669"/>
    <property type="project" value="InterPro"/>
</dbReference>
<keyword evidence="1" id="KW-0472">Membrane</keyword>
<dbReference type="EMBL" id="SNWX01000013">
    <property type="protein sequence ID" value="TDO87834.1"/>
    <property type="molecule type" value="Genomic_DNA"/>
</dbReference>
<comment type="caution">
    <text evidence="3">The sequence shown here is derived from an EMBL/GenBank/DDBJ whole genome shotgun (WGS) entry which is preliminary data.</text>
</comment>
<dbReference type="GO" id="GO:0030163">
    <property type="term" value="P:protein catabolic process"/>
    <property type="evidence" value="ECO:0007669"/>
    <property type="project" value="InterPro"/>
</dbReference>
<dbReference type="InterPro" id="IPR036034">
    <property type="entry name" value="PDZ_sf"/>
</dbReference>
<reference evidence="3 4" key="1">
    <citation type="submission" date="2019-03" db="EMBL/GenBank/DDBJ databases">
        <title>Subsurface microbial communities from deep shales in Ohio and West Virginia, USA.</title>
        <authorList>
            <person name="Wrighton K."/>
        </authorList>
    </citation>
    <scope>NUCLEOTIDE SEQUENCE [LARGE SCALE GENOMIC DNA]</scope>
    <source>
        <strain evidence="3 4">MA284_T2</strain>
    </source>
</reference>
<dbReference type="AlphaFoldDB" id="A0A4R6LR70"/>
<dbReference type="GO" id="GO:0004176">
    <property type="term" value="F:ATP-dependent peptidase activity"/>
    <property type="evidence" value="ECO:0007669"/>
    <property type="project" value="InterPro"/>
</dbReference>
<dbReference type="Proteomes" id="UP000295064">
    <property type="component" value="Unassembled WGS sequence"/>
</dbReference>
<dbReference type="Pfam" id="PF13180">
    <property type="entry name" value="PDZ_2"/>
    <property type="match status" value="1"/>
</dbReference>
<dbReference type="SUPFAM" id="SSF50156">
    <property type="entry name" value="PDZ domain-like"/>
    <property type="match status" value="1"/>
</dbReference>
<dbReference type="Pfam" id="PF05362">
    <property type="entry name" value="Lon_C"/>
    <property type="match status" value="1"/>
</dbReference>
<dbReference type="OrthoDB" id="2356897at2"/>
<dbReference type="InterPro" id="IPR008269">
    <property type="entry name" value="Lon_proteolytic"/>
</dbReference>
<sequence length="336" mass="37041">MRNKNLEKVYSRLIGIIFILFVISHFIPIPYQVMQPGIAAELSPMIEVEGGYKNEGEFLLTAVSSRRAVAWDYFYISLFQPEDKGLTALSEQMPENMDMNEYIDLMAQLMEESKLQAQAVAFKQAGYEVEVSGEGAKVVEVMKEGSAYNKLKKGDLIIAVADKKVEMAADAVNIIRNREIGDTVEITVLRDGEKMTFSLKTVELKGNPGNPSIGVLISSQGLNYNFPREVKFNTKNIIGPSAGSVFAMEIYNQLIKKDITGGRRIAGTGTISLDGEIGRIGGVKFKVMAAKSAGADLFFVPEENYETAAKYAGDLKLLKVKTIDGLIELLQRELQS</sequence>
<proteinExistence type="predicted"/>
<dbReference type="RefSeq" id="WP_133515198.1">
    <property type="nucleotide sequence ID" value="NZ_SNWX01000013.1"/>
</dbReference>
<organism evidence="3 4">
    <name type="scientific">Halanaerobium saccharolyticum</name>
    <dbReference type="NCBI Taxonomy" id="43595"/>
    <lineage>
        <taxon>Bacteria</taxon>
        <taxon>Bacillati</taxon>
        <taxon>Bacillota</taxon>
        <taxon>Clostridia</taxon>
        <taxon>Halanaerobiales</taxon>
        <taxon>Halanaerobiaceae</taxon>
        <taxon>Halanaerobium</taxon>
    </lineage>
</organism>
<evidence type="ECO:0000313" key="4">
    <source>
        <dbReference type="Proteomes" id="UP000295064"/>
    </source>
</evidence>
<name>A0A4R6LR70_9FIRM</name>
<evidence type="ECO:0000259" key="2">
    <source>
        <dbReference type="SMART" id="SM00228"/>
    </source>
</evidence>
<dbReference type="SMART" id="SM00228">
    <property type="entry name" value="PDZ"/>
    <property type="match status" value="1"/>
</dbReference>
<dbReference type="GO" id="GO:0006508">
    <property type="term" value="P:proteolysis"/>
    <property type="evidence" value="ECO:0007669"/>
    <property type="project" value="InterPro"/>
</dbReference>
<keyword evidence="1" id="KW-0812">Transmembrane</keyword>
<dbReference type="GO" id="GO:0005524">
    <property type="term" value="F:ATP binding"/>
    <property type="evidence" value="ECO:0007669"/>
    <property type="project" value="InterPro"/>
</dbReference>
<dbReference type="Gene3D" id="3.30.230.10">
    <property type="match status" value="1"/>
</dbReference>
<protein>
    <submittedName>
        <fullName evidence="3">PDZ domain-containing protein</fullName>
    </submittedName>
</protein>
<dbReference type="Gene3D" id="2.30.42.10">
    <property type="match status" value="1"/>
</dbReference>
<evidence type="ECO:0000313" key="3">
    <source>
        <dbReference type="EMBL" id="TDO87834.1"/>
    </source>
</evidence>